<organism evidence="1 2">
    <name type="scientific">Rhynchophorus ferrugineus</name>
    <name type="common">Red palm weevil</name>
    <name type="synonym">Curculio ferrugineus</name>
    <dbReference type="NCBI Taxonomy" id="354439"/>
    <lineage>
        <taxon>Eukaryota</taxon>
        <taxon>Metazoa</taxon>
        <taxon>Ecdysozoa</taxon>
        <taxon>Arthropoda</taxon>
        <taxon>Hexapoda</taxon>
        <taxon>Insecta</taxon>
        <taxon>Pterygota</taxon>
        <taxon>Neoptera</taxon>
        <taxon>Endopterygota</taxon>
        <taxon>Coleoptera</taxon>
        <taxon>Polyphaga</taxon>
        <taxon>Cucujiformia</taxon>
        <taxon>Curculionidae</taxon>
        <taxon>Dryophthorinae</taxon>
        <taxon>Rhynchophorus</taxon>
    </lineage>
</organism>
<evidence type="ECO:0000313" key="2">
    <source>
        <dbReference type="Proteomes" id="UP000625711"/>
    </source>
</evidence>
<accession>A0A834I4G0</accession>
<reference evidence="1" key="1">
    <citation type="submission" date="2020-08" db="EMBL/GenBank/DDBJ databases">
        <title>Genome sequencing and assembly of the red palm weevil Rhynchophorus ferrugineus.</title>
        <authorList>
            <person name="Dias G.B."/>
            <person name="Bergman C.M."/>
            <person name="Manee M."/>
        </authorList>
    </citation>
    <scope>NUCLEOTIDE SEQUENCE</scope>
    <source>
        <strain evidence="1">AA-2017</strain>
        <tissue evidence="1">Whole larva</tissue>
    </source>
</reference>
<protein>
    <submittedName>
        <fullName evidence="1">Uncharacterized protein</fullName>
    </submittedName>
</protein>
<dbReference type="OrthoDB" id="6781282at2759"/>
<comment type="caution">
    <text evidence="1">The sequence shown here is derived from an EMBL/GenBank/DDBJ whole genome shotgun (WGS) entry which is preliminary data.</text>
</comment>
<proteinExistence type="predicted"/>
<gene>
    <name evidence="1" type="ORF">GWI33_015941</name>
</gene>
<dbReference type="AlphaFoldDB" id="A0A834I4G0"/>
<keyword evidence="2" id="KW-1185">Reference proteome</keyword>
<evidence type="ECO:0000313" key="1">
    <source>
        <dbReference type="EMBL" id="KAF7271150.1"/>
    </source>
</evidence>
<dbReference type="EMBL" id="JAACXV010014010">
    <property type="protein sequence ID" value="KAF7271150.1"/>
    <property type="molecule type" value="Genomic_DNA"/>
</dbReference>
<sequence>MEEMKKRTNDLKREIPVVPSTTRFAKIRIKLNEEIITPKDQMRYLGVILDGKNIYINHLKAIKEKVETVVAKMAEPIRRKYGNMARDIMKNIYERVLKPAIQYGYETWRGHVNKVHTQMKLNATQRYALILITGTYKTTPTGALQVTAGIVPLPIETET</sequence>
<name>A0A834I4G0_RHYFE</name>
<dbReference type="Proteomes" id="UP000625711">
    <property type="component" value="Unassembled WGS sequence"/>
</dbReference>